<keyword evidence="2" id="KW-1185">Reference proteome</keyword>
<reference evidence="1 2" key="1">
    <citation type="journal article" date="2020" name="Microorganisms">
        <title>Osmotic Adaptation and Compatible Solute Biosynthesis of Phototrophic Bacteria as Revealed from Genome Analyses.</title>
        <authorList>
            <person name="Imhoff J.F."/>
            <person name="Rahn T."/>
            <person name="Kunzel S."/>
            <person name="Keller A."/>
            <person name="Neulinger S.C."/>
        </authorList>
    </citation>
    <scope>NUCLEOTIDE SEQUENCE [LARGE SCALE GENOMIC DNA]</scope>
    <source>
        <strain evidence="1 2">DSM 25653</strain>
    </source>
</reference>
<dbReference type="EMBL" id="NRRY01000001">
    <property type="protein sequence ID" value="MBK1616947.1"/>
    <property type="molecule type" value="Genomic_DNA"/>
</dbReference>
<proteinExistence type="predicted"/>
<protein>
    <submittedName>
        <fullName evidence="1">Uncharacterized protein</fullName>
    </submittedName>
</protein>
<organism evidence="1 2">
    <name type="scientific">Lamprobacter modestohalophilus</name>
    <dbReference type="NCBI Taxonomy" id="1064514"/>
    <lineage>
        <taxon>Bacteria</taxon>
        <taxon>Pseudomonadati</taxon>
        <taxon>Pseudomonadota</taxon>
        <taxon>Gammaproteobacteria</taxon>
        <taxon>Chromatiales</taxon>
        <taxon>Chromatiaceae</taxon>
        <taxon>Lamprobacter</taxon>
    </lineage>
</organism>
<comment type="caution">
    <text evidence="1">The sequence shown here is derived from an EMBL/GenBank/DDBJ whole genome shotgun (WGS) entry which is preliminary data.</text>
</comment>
<accession>A0A9X0W4Q1</accession>
<dbReference type="Proteomes" id="UP001138768">
    <property type="component" value="Unassembled WGS sequence"/>
</dbReference>
<gene>
    <name evidence="1" type="ORF">CKO42_00485</name>
</gene>
<evidence type="ECO:0000313" key="2">
    <source>
        <dbReference type="Proteomes" id="UP001138768"/>
    </source>
</evidence>
<evidence type="ECO:0000313" key="1">
    <source>
        <dbReference type="EMBL" id="MBK1616947.1"/>
    </source>
</evidence>
<name>A0A9X0W4Q1_9GAMM</name>
<dbReference type="AlphaFoldDB" id="A0A9X0W4Q1"/>
<sequence>MTRTLAANLVDECGDFIFTRGVWLSGDAEACNQIAQLLARQGLMPGFNEQPALDAPHAGLGANLFKVLRGDQQSIACQL</sequence>